<keyword evidence="3" id="KW-0378">Hydrolase</keyword>
<dbReference type="Proteomes" id="UP000182227">
    <property type="component" value="Unassembled WGS sequence"/>
</dbReference>
<dbReference type="SUPFAM" id="SSF52980">
    <property type="entry name" value="Restriction endonuclease-like"/>
    <property type="match status" value="1"/>
</dbReference>
<proteinExistence type="inferred from homology"/>
<dbReference type="Pfam" id="PF02021">
    <property type="entry name" value="UPF0102"/>
    <property type="match status" value="1"/>
</dbReference>
<dbReference type="NCBIfam" id="NF009153">
    <property type="entry name" value="PRK12497.3-1"/>
    <property type="match status" value="1"/>
</dbReference>
<dbReference type="NCBIfam" id="NF009154">
    <property type="entry name" value="PRK12497.3-3"/>
    <property type="match status" value="1"/>
</dbReference>
<sequence length="146" mass="15881">MNSTLGITRPHGDGFVGPAPHGVGMSSLTRAEIGALGEQLAVEHLAAQGLRTLTRNWRCRYGELDVIAEEVTTNTVVFVEVKTRTGDGFGGLAEAVTAQKVRRIRRLAALWLAEQEARFSALRIDVIGVRIGRRREPELTHLKGVG</sequence>
<keyword evidence="3" id="KW-0540">Nuclease</keyword>
<evidence type="ECO:0000313" key="3">
    <source>
        <dbReference type="EMBL" id="CQD24973.1"/>
    </source>
</evidence>
<evidence type="ECO:0000313" key="4">
    <source>
        <dbReference type="Proteomes" id="UP000182227"/>
    </source>
</evidence>
<gene>
    <name evidence="3" type="ORF">BN970_06771</name>
</gene>
<evidence type="ECO:0000256" key="2">
    <source>
        <dbReference type="HAMAP-Rule" id="MF_00048"/>
    </source>
</evidence>
<organism evidence="3 4">
    <name type="scientific">Mycolicibacterium conceptionense</name>
    <dbReference type="NCBI Taxonomy" id="451644"/>
    <lineage>
        <taxon>Bacteria</taxon>
        <taxon>Bacillati</taxon>
        <taxon>Actinomycetota</taxon>
        <taxon>Actinomycetes</taxon>
        <taxon>Mycobacteriales</taxon>
        <taxon>Mycobacteriaceae</taxon>
        <taxon>Mycolicibacterium</taxon>
    </lineage>
</organism>
<dbReference type="InterPro" id="IPR003509">
    <property type="entry name" value="UPF0102_YraN-like"/>
</dbReference>
<comment type="similarity">
    <text evidence="1 2">Belongs to the UPF0102 family.</text>
</comment>
<dbReference type="EMBL" id="CTEF01000008">
    <property type="protein sequence ID" value="CQD24973.1"/>
    <property type="molecule type" value="Genomic_DNA"/>
</dbReference>
<protein>
    <recommendedName>
        <fullName evidence="2">UPF0102 protein BN970_06771</fullName>
    </recommendedName>
</protein>
<dbReference type="Gene3D" id="3.40.1350.10">
    <property type="match status" value="1"/>
</dbReference>
<keyword evidence="3" id="KW-0255">Endonuclease</keyword>
<dbReference type="AlphaFoldDB" id="A0A0U1DY52"/>
<dbReference type="InterPro" id="IPR011856">
    <property type="entry name" value="tRNA_endonuc-like_dom_sf"/>
</dbReference>
<name>A0A0U1DY52_9MYCO</name>
<dbReference type="PANTHER" id="PTHR34039:SF1">
    <property type="entry name" value="UPF0102 PROTEIN YRAN"/>
    <property type="match status" value="1"/>
</dbReference>
<dbReference type="GO" id="GO:0004519">
    <property type="term" value="F:endonuclease activity"/>
    <property type="evidence" value="ECO:0007669"/>
    <property type="project" value="UniProtKB-KW"/>
</dbReference>
<evidence type="ECO:0000256" key="1">
    <source>
        <dbReference type="ARBA" id="ARBA00006738"/>
    </source>
</evidence>
<dbReference type="NCBIfam" id="TIGR00252">
    <property type="entry name" value="YraN family protein"/>
    <property type="match status" value="1"/>
</dbReference>
<dbReference type="NCBIfam" id="NF009150">
    <property type="entry name" value="PRK12497.1-3"/>
    <property type="match status" value="1"/>
</dbReference>
<reference evidence="3 4" key="1">
    <citation type="submission" date="2015-03" db="EMBL/GenBank/DDBJ databases">
        <authorList>
            <person name="Murphy D."/>
        </authorList>
    </citation>
    <scope>NUCLEOTIDE SEQUENCE [LARGE SCALE GENOMIC DNA]</scope>
    <source>
        <strain evidence="3 4">D16</strain>
    </source>
</reference>
<dbReference type="HAMAP" id="MF_00048">
    <property type="entry name" value="UPF0102"/>
    <property type="match status" value="1"/>
</dbReference>
<dbReference type="GO" id="GO:0003676">
    <property type="term" value="F:nucleic acid binding"/>
    <property type="evidence" value="ECO:0007669"/>
    <property type="project" value="InterPro"/>
</dbReference>
<accession>A0A0U1DY52</accession>
<dbReference type="PANTHER" id="PTHR34039">
    <property type="entry name" value="UPF0102 PROTEIN YRAN"/>
    <property type="match status" value="1"/>
</dbReference>
<dbReference type="CDD" id="cd20736">
    <property type="entry name" value="PoNe_Nuclease"/>
    <property type="match status" value="1"/>
</dbReference>
<dbReference type="InterPro" id="IPR011335">
    <property type="entry name" value="Restrct_endonuc-II-like"/>
</dbReference>